<evidence type="ECO:0000256" key="1">
    <source>
        <dbReference type="SAM" id="MobiDB-lite"/>
    </source>
</evidence>
<organism evidence="3 4">
    <name type="scientific">Niallia endozanthoxylica</name>
    <dbReference type="NCBI Taxonomy" id="2036016"/>
    <lineage>
        <taxon>Bacteria</taxon>
        <taxon>Bacillati</taxon>
        <taxon>Bacillota</taxon>
        <taxon>Bacilli</taxon>
        <taxon>Bacillales</taxon>
        <taxon>Bacillaceae</taxon>
        <taxon>Niallia</taxon>
    </lineage>
</organism>
<keyword evidence="4" id="KW-1185">Reference proteome</keyword>
<keyword evidence="2" id="KW-0472">Membrane</keyword>
<comment type="caution">
    <text evidence="3">The sequence shown here is derived from an EMBL/GenBank/DDBJ whole genome shotgun (WGS) entry which is preliminary data.</text>
</comment>
<evidence type="ECO:0000313" key="4">
    <source>
        <dbReference type="Proteomes" id="UP000326671"/>
    </source>
</evidence>
<feature type="compositionally biased region" description="Polar residues" evidence="1">
    <location>
        <begin position="59"/>
        <end position="68"/>
    </location>
</feature>
<reference evidence="3 4" key="1">
    <citation type="submission" date="2019-09" db="EMBL/GenBank/DDBJ databases">
        <title>Whole genome sequences of isolates from the Mars Exploration Rovers.</title>
        <authorList>
            <person name="Seuylemezian A."/>
            <person name="Vaishampayan P."/>
        </authorList>
    </citation>
    <scope>NUCLEOTIDE SEQUENCE [LARGE SCALE GENOMIC DNA]</scope>
    <source>
        <strain evidence="3 4">MER_TA_151</strain>
    </source>
</reference>
<dbReference type="RefSeq" id="WP_150442468.1">
    <property type="nucleotide sequence ID" value="NZ_VYKL01000045.1"/>
</dbReference>
<gene>
    <name evidence="3" type="ORF">F4V44_23640</name>
</gene>
<accession>A0A5J5H1Z4</accession>
<dbReference type="AlphaFoldDB" id="A0A5J5H1Z4"/>
<protein>
    <submittedName>
        <fullName evidence="3">Uncharacterized protein</fullName>
    </submittedName>
</protein>
<keyword evidence="2" id="KW-1133">Transmembrane helix</keyword>
<sequence>MIDIILYPILVGIIIYGIIMVRFIMNYQNKEVINHLTKDTSAKSEAENTPSSAKVPAAISQSINRIDK</sequence>
<name>A0A5J5H1Z4_9BACI</name>
<dbReference type="Proteomes" id="UP000326671">
    <property type="component" value="Unassembled WGS sequence"/>
</dbReference>
<feature type="region of interest" description="Disordered" evidence="1">
    <location>
        <begin position="39"/>
        <end position="68"/>
    </location>
</feature>
<evidence type="ECO:0000256" key="2">
    <source>
        <dbReference type="SAM" id="Phobius"/>
    </source>
</evidence>
<dbReference type="EMBL" id="VYKL01000045">
    <property type="protein sequence ID" value="KAA9014541.1"/>
    <property type="molecule type" value="Genomic_DNA"/>
</dbReference>
<feature type="transmembrane region" description="Helical" evidence="2">
    <location>
        <begin position="6"/>
        <end position="25"/>
    </location>
</feature>
<proteinExistence type="predicted"/>
<evidence type="ECO:0000313" key="3">
    <source>
        <dbReference type="EMBL" id="KAA9014541.1"/>
    </source>
</evidence>
<keyword evidence="2" id="KW-0812">Transmembrane</keyword>